<evidence type="ECO:0000256" key="1">
    <source>
        <dbReference type="ARBA" id="ARBA00004402"/>
    </source>
</evidence>
<keyword evidence="13" id="KW-0449">Lipoprotein</keyword>
<evidence type="ECO:0000313" key="16">
    <source>
        <dbReference type="EMBL" id="ROL42032.1"/>
    </source>
</evidence>
<evidence type="ECO:0000256" key="15">
    <source>
        <dbReference type="SAM" id="Phobius"/>
    </source>
</evidence>
<dbReference type="SUPFAM" id="SSF58069">
    <property type="entry name" value="Virus ectodomain"/>
    <property type="match status" value="1"/>
</dbReference>
<keyword evidence="9 15" id="KW-0472">Membrane</keyword>
<dbReference type="AlphaFoldDB" id="A0A3N0Y734"/>
<gene>
    <name evidence="16" type="ORF">DPX16_19881</name>
</gene>
<keyword evidence="7" id="KW-1043">Host membrane</keyword>
<evidence type="ECO:0000256" key="2">
    <source>
        <dbReference type="ARBA" id="ARBA00004531"/>
    </source>
</evidence>
<evidence type="ECO:0000256" key="10">
    <source>
        <dbReference type="ARBA" id="ARBA00023139"/>
    </source>
</evidence>
<dbReference type="PANTHER" id="PTHR10424:SF81">
    <property type="entry name" value="ERVV2 PROTEIN"/>
    <property type="match status" value="1"/>
</dbReference>
<keyword evidence="5" id="KW-0945">Host-virus interaction</keyword>
<organism evidence="16 17">
    <name type="scientific">Anabarilius grahami</name>
    <name type="common">Kanglang fish</name>
    <name type="synonym">Barilius grahami</name>
    <dbReference type="NCBI Taxonomy" id="495550"/>
    <lineage>
        <taxon>Eukaryota</taxon>
        <taxon>Metazoa</taxon>
        <taxon>Chordata</taxon>
        <taxon>Craniata</taxon>
        <taxon>Vertebrata</taxon>
        <taxon>Euteleostomi</taxon>
        <taxon>Actinopterygii</taxon>
        <taxon>Neopterygii</taxon>
        <taxon>Teleostei</taxon>
        <taxon>Ostariophysi</taxon>
        <taxon>Cypriniformes</taxon>
        <taxon>Xenocyprididae</taxon>
        <taxon>Xenocypridinae</taxon>
        <taxon>Xenocypridinae incertae sedis</taxon>
        <taxon>Anabarilius</taxon>
    </lineage>
</organism>
<evidence type="ECO:0000256" key="12">
    <source>
        <dbReference type="ARBA" id="ARBA00023180"/>
    </source>
</evidence>
<reference evidence="16 17" key="1">
    <citation type="submission" date="2018-10" db="EMBL/GenBank/DDBJ databases">
        <title>Genome assembly for a Yunnan-Guizhou Plateau 3E fish, Anabarilius grahami (Regan), and its evolutionary and genetic applications.</title>
        <authorList>
            <person name="Jiang W."/>
        </authorList>
    </citation>
    <scope>NUCLEOTIDE SEQUENCE [LARGE SCALE GENOMIC DNA]</scope>
    <source>
        <strain evidence="16">AG-KIZ</strain>
        <tissue evidence="16">Muscle</tissue>
    </source>
</reference>
<evidence type="ECO:0000256" key="8">
    <source>
        <dbReference type="ARBA" id="ARBA00022989"/>
    </source>
</evidence>
<keyword evidence="17" id="KW-1185">Reference proteome</keyword>
<feature type="region of interest" description="Disordered" evidence="14">
    <location>
        <begin position="1"/>
        <end position="23"/>
    </location>
</feature>
<evidence type="ECO:0000256" key="4">
    <source>
        <dbReference type="ARBA" id="ARBA00022511"/>
    </source>
</evidence>
<feature type="compositionally biased region" description="Basic and acidic residues" evidence="14">
    <location>
        <begin position="1"/>
        <end position="12"/>
    </location>
</feature>
<keyword evidence="4" id="KW-1032">Host cell membrane</keyword>
<evidence type="ECO:0000256" key="13">
    <source>
        <dbReference type="ARBA" id="ARBA00023288"/>
    </source>
</evidence>
<protein>
    <submittedName>
        <fullName evidence="16">Syncytin-A</fullName>
    </submittedName>
</protein>
<dbReference type="InterPro" id="IPR018154">
    <property type="entry name" value="TLV/ENV_coat_polyprotein"/>
</dbReference>
<dbReference type="Pfam" id="PF00429">
    <property type="entry name" value="TLV_coat"/>
    <property type="match status" value="1"/>
</dbReference>
<evidence type="ECO:0000313" key="17">
    <source>
        <dbReference type="Proteomes" id="UP000281406"/>
    </source>
</evidence>
<evidence type="ECO:0000256" key="3">
    <source>
        <dbReference type="ARBA" id="ARBA00004563"/>
    </source>
</evidence>
<dbReference type="EMBL" id="RJVU01050883">
    <property type="protein sequence ID" value="ROL42032.1"/>
    <property type="molecule type" value="Genomic_DNA"/>
</dbReference>
<accession>A0A3N0Y734</accession>
<proteinExistence type="predicted"/>
<keyword evidence="12" id="KW-0325">Glycoprotein</keyword>
<keyword evidence="11" id="KW-1015">Disulfide bond</keyword>
<evidence type="ECO:0000256" key="14">
    <source>
        <dbReference type="SAM" id="MobiDB-lite"/>
    </source>
</evidence>
<sequence>MTRENIDTDNKMTPHRKKRDVNNMPDRYKGYKISSPWTTPWENVGWSLAGFFTGVGTTIALNKINGLAWQVLSLENDTAHALGIISDELKKMREAVIQNRLVLDMLTSERGGVCRMLDVSCCFHIPDNSDNITNIINHMRESIPEPKRDESWFGWLDSLWGGWGTWIFNTVIPIVVLMLILLLIAPCLLRCISSFTMRSITAITSRDTYQVMLNVQHTQTFSRPTAVQPNEHEFDDDTDASDCDYARVYEL</sequence>
<evidence type="ECO:0000256" key="6">
    <source>
        <dbReference type="ARBA" id="ARBA00022692"/>
    </source>
</evidence>
<dbReference type="OrthoDB" id="9950230at2759"/>
<evidence type="ECO:0000256" key="11">
    <source>
        <dbReference type="ARBA" id="ARBA00023157"/>
    </source>
</evidence>
<name>A0A3N0Y734_ANAGA</name>
<evidence type="ECO:0000256" key="9">
    <source>
        <dbReference type="ARBA" id="ARBA00023136"/>
    </source>
</evidence>
<comment type="subcellular location">
    <subcellularLocation>
        <location evidence="1">Host cell membrane</location>
        <topology evidence="1">Single-pass type I membrane protein</topology>
    </subcellularLocation>
    <subcellularLocation>
        <location evidence="2">Host endomembrane system</location>
        <topology evidence="2">Peripheral membrane protein</topology>
    </subcellularLocation>
    <subcellularLocation>
        <location evidence="3">Virion membrane</location>
        <topology evidence="3">Single-pass type I membrane protein</topology>
    </subcellularLocation>
</comment>
<comment type="caution">
    <text evidence="16">The sequence shown here is derived from an EMBL/GenBank/DDBJ whole genome shotgun (WGS) entry which is preliminary data.</text>
</comment>
<evidence type="ECO:0000256" key="5">
    <source>
        <dbReference type="ARBA" id="ARBA00022581"/>
    </source>
</evidence>
<evidence type="ECO:0000256" key="7">
    <source>
        <dbReference type="ARBA" id="ARBA00022870"/>
    </source>
</evidence>
<dbReference type="Gene3D" id="1.10.287.210">
    <property type="match status" value="1"/>
</dbReference>
<keyword evidence="8 15" id="KW-1133">Transmembrane helix</keyword>
<keyword evidence="6 15" id="KW-0812">Transmembrane</keyword>
<keyword evidence="10" id="KW-0564">Palmitate</keyword>
<dbReference type="PANTHER" id="PTHR10424">
    <property type="entry name" value="VIRAL ENVELOPE PROTEIN"/>
    <property type="match status" value="1"/>
</dbReference>
<dbReference type="Proteomes" id="UP000281406">
    <property type="component" value="Unassembled WGS sequence"/>
</dbReference>
<feature type="transmembrane region" description="Helical" evidence="15">
    <location>
        <begin position="166"/>
        <end position="189"/>
    </location>
</feature>